<dbReference type="AlphaFoldDB" id="A0AA88D0S9"/>
<evidence type="ECO:0000256" key="1">
    <source>
        <dbReference type="SAM" id="Phobius"/>
    </source>
</evidence>
<protein>
    <submittedName>
        <fullName evidence="2">Uncharacterized protein</fullName>
    </submittedName>
</protein>
<evidence type="ECO:0000313" key="3">
    <source>
        <dbReference type="Proteomes" id="UP001187192"/>
    </source>
</evidence>
<evidence type="ECO:0000313" key="2">
    <source>
        <dbReference type="EMBL" id="GMN42293.1"/>
    </source>
</evidence>
<keyword evidence="1" id="KW-0472">Membrane</keyword>
<name>A0AA88D0S9_FICCA</name>
<comment type="caution">
    <text evidence="2">The sequence shown here is derived from an EMBL/GenBank/DDBJ whole genome shotgun (WGS) entry which is preliminary data.</text>
</comment>
<sequence length="91" mass="9897">MPSADEVSWQIGVVEGVGSLAVVRYFERVLIIISSYPVEVFGLQEKASYLMVYVSAFAIGESVCLSITCLFLPFPFAGVEGSQLVLCLSRI</sequence>
<keyword evidence="1" id="KW-0812">Transmembrane</keyword>
<keyword evidence="1" id="KW-1133">Transmembrane helix</keyword>
<feature type="transmembrane region" description="Helical" evidence="1">
    <location>
        <begin position="50"/>
        <end position="74"/>
    </location>
</feature>
<gene>
    <name evidence="2" type="ORF">TIFTF001_011513</name>
</gene>
<reference evidence="2" key="1">
    <citation type="submission" date="2023-07" db="EMBL/GenBank/DDBJ databases">
        <title>draft genome sequence of fig (Ficus carica).</title>
        <authorList>
            <person name="Takahashi T."/>
            <person name="Nishimura K."/>
        </authorList>
    </citation>
    <scope>NUCLEOTIDE SEQUENCE</scope>
</reference>
<keyword evidence="3" id="KW-1185">Reference proteome</keyword>
<dbReference type="Proteomes" id="UP001187192">
    <property type="component" value="Unassembled WGS sequence"/>
</dbReference>
<accession>A0AA88D0S9</accession>
<proteinExistence type="predicted"/>
<dbReference type="EMBL" id="BTGU01000014">
    <property type="protein sequence ID" value="GMN42293.1"/>
    <property type="molecule type" value="Genomic_DNA"/>
</dbReference>
<organism evidence="2 3">
    <name type="scientific">Ficus carica</name>
    <name type="common">Common fig</name>
    <dbReference type="NCBI Taxonomy" id="3494"/>
    <lineage>
        <taxon>Eukaryota</taxon>
        <taxon>Viridiplantae</taxon>
        <taxon>Streptophyta</taxon>
        <taxon>Embryophyta</taxon>
        <taxon>Tracheophyta</taxon>
        <taxon>Spermatophyta</taxon>
        <taxon>Magnoliopsida</taxon>
        <taxon>eudicotyledons</taxon>
        <taxon>Gunneridae</taxon>
        <taxon>Pentapetalae</taxon>
        <taxon>rosids</taxon>
        <taxon>fabids</taxon>
        <taxon>Rosales</taxon>
        <taxon>Moraceae</taxon>
        <taxon>Ficeae</taxon>
        <taxon>Ficus</taxon>
    </lineage>
</organism>